<feature type="region of interest" description="Disordered" evidence="1">
    <location>
        <begin position="25"/>
        <end position="44"/>
    </location>
</feature>
<evidence type="ECO:0000313" key="3">
    <source>
        <dbReference type="Proteomes" id="UP000054516"/>
    </source>
</evidence>
<protein>
    <submittedName>
        <fullName evidence="2">Uncharacterized protein</fullName>
    </submittedName>
</protein>
<organism evidence="2">
    <name type="scientific">Rosellinia necatrix</name>
    <name type="common">White root-rot fungus</name>
    <dbReference type="NCBI Taxonomy" id="77044"/>
    <lineage>
        <taxon>Eukaryota</taxon>
        <taxon>Fungi</taxon>
        <taxon>Dikarya</taxon>
        <taxon>Ascomycota</taxon>
        <taxon>Pezizomycotina</taxon>
        <taxon>Sordariomycetes</taxon>
        <taxon>Xylariomycetidae</taxon>
        <taxon>Xylariales</taxon>
        <taxon>Xylariaceae</taxon>
        <taxon>Rosellinia</taxon>
    </lineage>
</organism>
<sequence length="68" mass="7772">MKNQTEKRWLTGALLVHPVCSFPLDKKEGNDGSPNSSQEPQEAAYNWPQKATWYTHGVLQLVDMSWIL</sequence>
<name>A0A1S8AB75_ROSNE</name>
<gene>
    <name evidence="2" type="ORF">SAMD00023353_11800150</name>
</gene>
<dbReference type="EMBL" id="DF977563">
    <property type="protein sequence ID" value="GAW27366.1"/>
    <property type="molecule type" value="Genomic_DNA"/>
</dbReference>
<evidence type="ECO:0000256" key="1">
    <source>
        <dbReference type="SAM" id="MobiDB-lite"/>
    </source>
</evidence>
<keyword evidence="3" id="KW-1185">Reference proteome</keyword>
<evidence type="ECO:0000313" key="2">
    <source>
        <dbReference type="EMBL" id="GAW27366.1"/>
    </source>
</evidence>
<dbReference type="AlphaFoldDB" id="A0A1S8AB75"/>
<proteinExistence type="predicted"/>
<reference evidence="2" key="1">
    <citation type="submission" date="2016-03" db="EMBL/GenBank/DDBJ databases">
        <title>Draft genome sequence of Rosellinia necatrix.</title>
        <authorList>
            <person name="Kanematsu S."/>
        </authorList>
    </citation>
    <scope>NUCLEOTIDE SEQUENCE [LARGE SCALE GENOMIC DNA]</scope>
    <source>
        <strain evidence="2">W97</strain>
    </source>
</reference>
<dbReference type="Proteomes" id="UP000054516">
    <property type="component" value="Unassembled WGS sequence"/>
</dbReference>
<accession>A0A1S8AB75</accession>